<dbReference type="EMBL" id="JWTI02000085">
    <property type="protein sequence ID" value="KHS37517.1"/>
    <property type="molecule type" value="Genomic_DNA"/>
</dbReference>
<proteinExistence type="predicted"/>
<evidence type="ECO:0000313" key="2">
    <source>
        <dbReference type="Proteomes" id="UP000031180"/>
    </source>
</evidence>
<sequence length="73" mass="8038">MVMAFVEARVRAPLPRRTGCPMTVAGSCGAWPGRVDPLSIVTCIELRLWTHGCMFVAPQHIASRVPHLQLIDL</sequence>
<evidence type="ECO:0000313" key="1">
    <source>
        <dbReference type="EMBL" id="KHS37517.1"/>
    </source>
</evidence>
<name>A0AB34QKL0_XANCH</name>
<protein>
    <submittedName>
        <fullName evidence="1">Uncharacterized protein</fullName>
    </submittedName>
</protein>
<dbReference type="Proteomes" id="UP000031180">
    <property type="component" value="Unassembled WGS sequence"/>
</dbReference>
<organism evidence="1 2">
    <name type="scientific">Xanthomonas campestris pv. phaseoli</name>
    <dbReference type="NCBI Taxonomy" id="317013"/>
    <lineage>
        <taxon>Bacteria</taxon>
        <taxon>Pseudomonadati</taxon>
        <taxon>Pseudomonadota</taxon>
        <taxon>Gammaproteobacteria</taxon>
        <taxon>Lysobacterales</taxon>
        <taxon>Lysobacteraceae</taxon>
        <taxon>Xanthomonas</taxon>
    </lineage>
</organism>
<comment type="caution">
    <text evidence="1">The sequence shown here is derived from an EMBL/GenBank/DDBJ whole genome shotgun (WGS) entry which is preliminary data.</text>
</comment>
<gene>
    <name evidence="1" type="ORF">RN20_10810</name>
</gene>
<accession>A0AB34QKL0</accession>
<dbReference type="AlphaFoldDB" id="A0AB34QKL0"/>
<reference evidence="2" key="1">
    <citation type="submission" date="2015-04" db="EMBL/GenBank/DDBJ databases">
        <title>Genome sequencing of pathogens of bean.</title>
        <authorList>
            <person name="Harrison J.W."/>
            <person name="Aritua V."/>
            <person name="Sapp M."/>
            <person name="Smith J."/>
            <person name="Studholme D.J."/>
        </authorList>
    </citation>
    <scope>NUCLEOTIDE SEQUENCE [LARGE SCALE GENOMIC DNA]</scope>
    <source>
        <strain evidence="2">NCPPB 1138</strain>
    </source>
</reference>